<dbReference type="GO" id="GO:0071006">
    <property type="term" value="C:U2-type catalytic step 1 spliceosome"/>
    <property type="evidence" value="ECO:0007669"/>
    <property type="project" value="TreeGrafter"/>
</dbReference>
<protein>
    <recommendedName>
        <fullName evidence="1">Pre-mRNA-processing factor 19</fullName>
        <ecNumber evidence="1">2.3.2.27</ecNumber>
    </recommendedName>
</protein>
<comment type="similarity">
    <text evidence="1">Belongs to the WD repeat PRP19 family.</text>
</comment>
<comment type="caution">
    <text evidence="4">The sequence shown here is derived from an EMBL/GenBank/DDBJ whole genome shotgun (WGS) entry which is preliminary data.</text>
</comment>
<reference evidence="4" key="1">
    <citation type="submission" date="2019-12" db="EMBL/GenBank/DDBJ databases">
        <title>Genome sequencing and annotation of Brassica cretica.</title>
        <authorList>
            <person name="Studholme D.J."/>
            <person name="Sarris P."/>
        </authorList>
    </citation>
    <scope>NUCLEOTIDE SEQUENCE</scope>
    <source>
        <strain evidence="4">PFS-109/04</strain>
        <tissue evidence="4">Leaf</tissue>
    </source>
</reference>
<dbReference type="Pfam" id="PF00400">
    <property type="entry name" value="WD40"/>
    <property type="match status" value="1"/>
</dbReference>
<dbReference type="Gene3D" id="2.130.10.10">
    <property type="entry name" value="YVTN repeat-like/Quinoprotein amine dehydrogenase"/>
    <property type="match status" value="1"/>
</dbReference>
<dbReference type="InterPro" id="IPR038959">
    <property type="entry name" value="Prp19"/>
</dbReference>
<gene>
    <name evidence="4" type="ORF">F2Q69_00017198</name>
</gene>
<dbReference type="InterPro" id="IPR001680">
    <property type="entry name" value="WD40_rpt"/>
</dbReference>
<proteinExistence type="inferred from homology"/>
<dbReference type="Pfam" id="PF00168">
    <property type="entry name" value="C2"/>
    <property type="match status" value="1"/>
</dbReference>
<name>A0A8S9QI25_BRACR</name>
<dbReference type="SMART" id="SM00320">
    <property type="entry name" value="WD40"/>
    <property type="match status" value="2"/>
</dbReference>
<dbReference type="EMBL" id="QGKX02000996">
    <property type="protein sequence ID" value="KAF3553742.1"/>
    <property type="molecule type" value="Genomic_DNA"/>
</dbReference>
<comment type="subunit">
    <text evidence="1">Homotetramer.</text>
</comment>
<keyword evidence="1" id="KW-0234">DNA repair</keyword>
<dbReference type="PANTHER" id="PTHR43995">
    <property type="entry name" value="PRE-MRNA-PROCESSING FACTOR 19"/>
    <property type="match status" value="1"/>
</dbReference>
<keyword evidence="1" id="KW-0508">mRNA splicing</keyword>
<dbReference type="GO" id="GO:0000974">
    <property type="term" value="C:Prp19 complex"/>
    <property type="evidence" value="ECO:0007669"/>
    <property type="project" value="UniProtKB-UniRule"/>
</dbReference>
<dbReference type="InterPro" id="IPR044750">
    <property type="entry name" value="C2_SRC2/BAP"/>
</dbReference>
<dbReference type="PANTHER" id="PTHR43995:SF3">
    <property type="entry name" value="PRE-MRNA-PROCESSING FACTOR 19 HOMOLOG 2"/>
    <property type="match status" value="1"/>
</dbReference>
<keyword evidence="1" id="KW-0808">Transferase</keyword>
<dbReference type="SUPFAM" id="SSF50978">
    <property type="entry name" value="WD40 repeat-like"/>
    <property type="match status" value="1"/>
</dbReference>
<dbReference type="InterPro" id="IPR000008">
    <property type="entry name" value="C2_dom"/>
</dbReference>
<organism evidence="4 5">
    <name type="scientific">Brassica cretica</name>
    <name type="common">Mustard</name>
    <dbReference type="NCBI Taxonomy" id="69181"/>
    <lineage>
        <taxon>Eukaryota</taxon>
        <taxon>Viridiplantae</taxon>
        <taxon>Streptophyta</taxon>
        <taxon>Embryophyta</taxon>
        <taxon>Tracheophyta</taxon>
        <taxon>Spermatophyta</taxon>
        <taxon>Magnoliopsida</taxon>
        <taxon>eudicotyledons</taxon>
        <taxon>Gunneridae</taxon>
        <taxon>Pentapetalae</taxon>
        <taxon>rosids</taxon>
        <taxon>malvids</taxon>
        <taxon>Brassicales</taxon>
        <taxon>Brassicaceae</taxon>
        <taxon>Brassiceae</taxon>
        <taxon>Brassica</taxon>
    </lineage>
</organism>
<evidence type="ECO:0000259" key="3">
    <source>
        <dbReference type="PROSITE" id="PS50004"/>
    </source>
</evidence>
<dbReference type="Proteomes" id="UP000712600">
    <property type="component" value="Unassembled WGS sequence"/>
</dbReference>
<dbReference type="InterPro" id="IPR035892">
    <property type="entry name" value="C2_domain_sf"/>
</dbReference>
<dbReference type="GO" id="GO:0005737">
    <property type="term" value="C:cytoplasm"/>
    <property type="evidence" value="ECO:0007669"/>
    <property type="project" value="TreeGrafter"/>
</dbReference>
<comment type="catalytic activity">
    <reaction evidence="1">
        <text>S-ubiquitinyl-[E2 ubiquitin-conjugating enzyme]-L-cysteine + [acceptor protein]-L-lysine = [E2 ubiquitin-conjugating enzyme]-L-cysteine + N(6)-ubiquitinyl-[acceptor protein]-L-lysine.</text>
        <dbReference type="EC" id="2.3.2.27"/>
    </reaction>
</comment>
<dbReference type="InterPro" id="IPR036322">
    <property type="entry name" value="WD40_repeat_dom_sf"/>
</dbReference>
<keyword evidence="1" id="KW-0747">Spliceosome</keyword>
<dbReference type="EC" id="2.3.2.27" evidence="1"/>
<dbReference type="GO" id="GO:0000398">
    <property type="term" value="P:mRNA splicing, via spliceosome"/>
    <property type="evidence" value="ECO:0007669"/>
    <property type="project" value="InterPro"/>
</dbReference>
<comment type="function">
    <text evidence="1">Ubiquitin-protein ligase which is mainly involved pre-mRNA splicing and DNA repair. Required for pre-mRNA splicing as component of the spliceosome.</text>
</comment>
<dbReference type="AlphaFoldDB" id="A0A8S9QI25"/>
<feature type="chain" id="PRO_5035914804" description="Pre-mRNA-processing factor 19" evidence="2">
    <location>
        <begin position="18"/>
        <end position="206"/>
    </location>
</feature>
<keyword evidence="1" id="KW-0539">Nucleus</keyword>
<sequence>MPMFASFQLLELNLISAQDLAPVSRKMKTYAVAWVHSERKLTTRVDYTGGANPTWNDKFVFRVSEDFLYADTSAVVVEIYALHWFRDVHVGTTAAEDGVRLWDLRKLRNFKSFLSADANSVEFDPSGSYLGVAASDIRLYQTASVKAEWNLIKPLPDLSGTGKATCVKFGPDAQYVAVGSMDRNLRIFGLPGDEKANAEDDSAQDS</sequence>
<dbReference type="GO" id="GO:0070534">
    <property type="term" value="P:protein K63-linked ubiquitination"/>
    <property type="evidence" value="ECO:0007669"/>
    <property type="project" value="UniProtKB-UniRule"/>
</dbReference>
<evidence type="ECO:0000313" key="5">
    <source>
        <dbReference type="Proteomes" id="UP000712600"/>
    </source>
</evidence>
<comment type="pathway">
    <text evidence="1">Protein modification; protein ubiquitination.</text>
</comment>
<dbReference type="PROSITE" id="PS50004">
    <property type="entry name" value="C2"/>
    <property type="match status" value="1"/>
</dbReference>
<dbReference type="SUPFAM" id="SSF49562">
    <property type="entry name" value="C2 domain (Calcium/lipid-binding domain, CaLB)"/>
    <property type="match status" value="1"/>
</dbReference>
<dbReference type="GO" id="GO:0061630">
    <property type="term" value="F:ubiquitin protein ligase activity"/>
    <property type="evidence" value="ECO:0007669"/>
    <property type="project" value="UniProtKB-UniRule"/>
</dbReference>
<comment type="subcellular location">
    <subcellularLocation>
        <location evidence="1">Nucleus</location>
    </subcellularLocation>
</comment>
<evidence type="ECO:0000256" key="1">
    <source>
        <dbReference type="RuleBase" id="RU367101"/>
    </source>
</evidence>
<dbReference type="GO" id="GO:0006952">
    <property type="term" value="P:defense response"/>
    <property type="evidence" value="ECO:0007669"/>
    <property type="project" value="InterPro"/>
</dbReference>
<dbReference type="Gene3D" id="2.60.40.150">
    <property type="entry name" value="C2 domain"/>
    <property type="match status" value="1"/>
</dbReference>
<dbReference type="CDD" id="cd04051">
    <property type="entry name" value="C2_SRC2_like"/>
    <property type="match status" value="1"/>
</dbReference>
<evidence type="ECO:0000256" key="2">
    <source>
        <dbReference type="SAM" id="SignalP"/>
    </source>
</evidence>
<dbReference type="InterPro" id="IPR015943">
    <property type="entry name" value="WD40/YVTN_repeat-like_dom_sf"/>
</dbReference>
<feature type="signal peptide" evidence="2">
    <location>
        <begin position="1"/>
        <end position="17"/>
    </location>
</feature>
<keyword evidence="1" id="KW-0507">mRNA processing</keyword>
<keyword evidence="1" id="KW-0833">Ubl conjugation pathway</keyword>
<accession>A0A8S9QI25</accession>
<keyword evidence="1" id="KW-0227">DNA damage</keyword>
<feature type="domain" description="C2" evidence="3">
    <location>
        <begin position="1"/>
        <end position="114"/>
    </location>
</feature>
<keyword evidence="2" id="KW-0732">Signal</keyword>
<dbReference type="GO" id="GO:0006281">
    <property type="term" value="P:DNA repair"/>
    <property type="evidence" value="ECO:0007669"/>
    <property type="project" value="UniProtKB-KW"/>
</dbReference>
<evidence type="ECO:0000313" key="4">
    <source>
        <dbReference type="EMBL" id="KAF3553742.1"/>
    </source>
</evidence>